<gene>
    <name evidence="1" type="ORF">AN672_32360</name>
</gene>
<name>A0AA40NDD8_CITFR</name>
<evidence type="ECO:0000313" key="2">
    <source>
        <dbReference type="Proteomes" id="UP000050520"/>
    </source>
</evidence>
<feature type="non-terminal residue" evidence="1">
    <location>
        <position position="1"/>
    </location>
</feature>
<comment type="caution">
    <text evidence="1">The sequence shown here is derived from an EMBL/GenBank/DDBJ whole genome shotgun (WGS) entry which is preliminary data.</text>
</comment>
<dbReference type="AlphaFoldDB" id="A0AA40NDD8"/>
<accession>A0AA40NDD8</accession>
<dbReference type="Proteomes" id="UP000050520">
    <property type="component" value="Unassembled WGS sequence"/>
</dbReference>
<dbReference type="SUPFAM" id="SSF55729">
    <property type="entry name" value="Acyl-CoA N-acyltransferases (Nat)"/>
    <property type="match status" value="1"/>
</dbReference>
<organism evidence="1 2">
    <name type="scientific">Citrobacter freundii</name>
    <dbReference type="NCBI Taxonomy" id="546"/>
    <lineage>
        <taxon>Bacteria</taxon>
        <taxon>Pseudomonadati</taxon>
        <taxon>Pseudomonadota</taxon>
        <taxon>Gammaproteobacteria</taxon>
        <taxon>Enterobacterales</taxon>
        <taxon>Enterobacteriaceae</taxon>
        <taxon>Citrobacter</taxon>
        <taxon>Citrobacter freundii complex</taxon>
    </lineage>
</organism>
<dbReference type="Gene3D" id="3.40.630.30">
    <property type="match status" value="1"/>
</dbReference>
<protein>
    <submittedName>
        <fullName evidence="1">Acetyltransferase</fullName>
    </submittedName>
</protein>
<reference evidence="1 2" key="2">
    <citation type="journal article" date="2017" name="PLoS ONE">
        <title>Genomic and phenotypic characterisation of fluoroquinolone resistance mechanisms in Enterobacteriaceae in Durban, South Africa.</title>
        <authorList>
            <person name="Osei Sekyere J."/>
            <person name="Amoako D.G."/>
        </authorList>
    </citation>
    <scope>NUCLEOTIDE SEQUENCE [LARGE SCALE GENOMIC DNA]</scope>
    <source>
        <strain evidence="1 2">ST62:944112508</strain>
    </source>
</reference>
<dbReference type="EMBL" id="LJEB01000814">
    <property type="protein sequence ID" value="KPR39388.1"/>
    <property type="molecule type" value="Genomic_DNA"/>
</dbReference>
<dbReference type="InterPro" id="IPR016181">
    <property type="entry name" value="Acyl_CoA_acyltransferase"/>
</dbReference>
<reference evidence="2" key="1">
    <citation type="submission" date="2015-09" db="EMBL/GenBank/DDBJ databases">
        <title>Prevalence of NDMs in South Africa.</title>
        <authorList>
            <person name="Osei Sekyere J."/>
            <person name="Govinden U."/>
            <person name="Essack S."/>
            <person name="Haldorsen B."/>
            <person name="Samuelsen O."/>
            <person name="Aasnaes B."/>
            <person name="Sundsfjord A."/>
        </authorList>
    </citation>
    <scope>NUCLEOTIDE SEQUENCE [LARGE SCALE GENOMIC DNA]</scope>
    <source>
        <strain evidence="2">ST62:944112508</strain>
    </source>
</reference>
<sequence length="40" mass="4442">VNEQNEQAVGFYKKMGFTVTGRTEVDDLGRAHPLLNLVHG</sequence>
<proteinExistence type="predicted"/>
<evidence type="ECO:0000313" key="1">
    <source>
        <dbReference type="EMBL" id="KPR39388.1"/>
    </source>
</evidence>